<comment type="caution">
    <text evidence="4">The sequence shown here is derived from an EMBL/GenBank/DDBJ whole genome shotgun (WGS) entry which is preliminary data.</text>
</comment>
<dbReference type="Proteomes" id="UP001416393">
    <property type="component" value="Unassembled WGS sequence"/>
</dbReference>
<dbReference type="RefSeq" id="WP_346240547.1">
    <property type="nucleotide sequence ID" value="NZ_JAZHYP010000002.1"/>
</dbReference>
<dbReference type="Gene3D" id="3.40.630.30">
    <property type="match status" value="1"/>
</dbReference>
<dbReference type="PANTHER" id="PTHR10545">
    <property type="entry name" value="DIAMINE N-ACETYLTRANSFERASE"/>
    <property type="match status" value="1"/>
</dbReference>
<evidence type="ECO:0000259" key="3">
    <source>
        <dbReference type="PROSITE" id="PS51186"/>
    </source>
</evidence>
<name>A0ABV0A9P3_9FLAO</name>
<keyword evidence="5" id="KW-1185">Reference proteome</keyword>
<keyword evidence="2" id="KW-0012">Acyltransferase</keyword>
<gene>
    <name evidence="4" type="ORF">VP395_04550</name>
</gene>
<accession>A0ABV0A9P3</accession>
<organism evidence="4 5">
    <name type="scientific">Mariniflexile soesokkakense</name>
    <dbReference type="NCBI Taxonomy" id="1343160"/>
    <lineage>
        <taxon>Bacteria</taxon>
        <taxon>Pseudomonadati</taxon>
        <taxon>Bacteroidota</taxon>
        <taxon>Flavobacteriia</taxon>
        <taxon>Flavobacteriales</taxon>
        <taxon>Flavobacteriaceae</taxon>
        <taxon>Mariniflexile</taxon>
    </lineage>
</organism>
<dbReference type="Pfam" id="PF00583">
    <property type="entry name" value="Acetyltransf_1"/>
    <property type="match status" value="1"/>
</dbReference>
<protein>
    <submittedName>
        <fullName evidence="4">GNAT family N-acetyltransferase</fullName>
    </submittedName>
</protein>
<dbReference type="PROSITE" id="PS51186">
    <property type="entry name" value="GNAT"/>
    <property type="match status" value="1"/>
</dbReference>
<dbReference type="SUPFAM" id="SSF55729">
    <property type="entry name" value="Acyl-CoA N-acyltransferases (Nat)"/>
    <property type="match status" value="1"/>
</dbReference>
<dbReference type="PANTHER" id="PTHR10545:SF29">
    <property type="entry name" value="GH14572P-RELATED"/>
    <property type="match status" value="1"/>
</dbReference>
<dbReference type="InterPro" id="IPR016181">
    <property type="entry name" value="Acyl_CoA_acyltransferase"/>
</dbReference>
<feature type="domain" description="N-acetyltransferase" evidence="3">
    <location>
        <begin position="1"/>
        <end position="96"/>
    </location>
</feature>
<dbReference type="EMBL" id="JAZHYP010000002">
    <property type="protein sequence ID" value="MEN3322985.1"/>
    <property type="molecule type" value="Genomic_DNA"/>
</dbReference>
<dbReference type="CDD" id="cd04301">
    <property type="entry name" value="NAT_SF"/>
    <property type="match status" value="1"/>
</dbReference>
<reference evidence="4 5" key="1">
    <citation type="submission" date="2024-01" db="EMBL/GenBank/DDBJ databases">
        <title>Mariniflexile litorale sp. nov., isolated from the shallow sediments of the Sea of Japan.</title>
        <authorList>
            <person name="Romanenko L."/>
            <person name="Bystritskaya E."/>
            <person name="Isaeva M."/>
        </authorList>
    </citation>
    <scope>NUCLEOTIDE SEQUENCE [LARGE SCALE GENOMIC DNA]</scope>
    <source>
        <strain evidence="4 5">KCTC 32427</strain>
    </source>
</reference>
<evidence type="ECO:0000313" key="5">
    <source>
        <dbReference type="Proteomes" id="UP001416393"/>
    </source>
</evidence>
<evidence type="ECO:0000256" key="2">
    <source>
        <dbReference type="ARBA" id="ARBA00023315"/>
    </source>
</evidence>
<proteinExistence type="predicted"/>
<sequence length="96" mass="11404">MCRYIYDNGTLIGICGLWFCTRHYSGKSVEVDHVYIEGAYRDKGLGKEFFKWIFSYAKEKSYESVELNTYVSNHASHKFYYNEGFKILGYHFLKKL</sequence>
<dbReference type="InterPro" id="IPR000182">
    <property type="entry name" value="GNAT_dom"/>
</dbReference>
<evidence type="ECO:0000313" key="4">
    <source>
        <dbReference type="EMBL" id="MEN3322985.1"/>
    </source>
</evidence>
<evidence type="ECO:0000256" key="1">
    <source>
        <dbReference type="ARBA" id="ARBA00022679"/>
    </source>
</evidence>
<dbReference type="InterPro" id="IPR051016">
    <property type="entry name" value="Diverse_Substrate_AcTransf"/>
</dbReference>
<keyword evidence="1" id="KW-0808">Transferase</keyword>